<protein>
    <submittedName>
        <fullName evidence="2">Uncharacterized protein</fullName>
    </submittedName>
</protein>
<evidence type="ECO:0000256" key="1">
    <source>
        <dbReference type="SAM" id="MobiDB-lite"/>
    </source>
</evidence>
<sequence>MSTTTPTPATSTTTPHLSPLTKALQSAKKAWKSHHDSVTAAYETYYGGSPIHTPTVSPGPSTRPSEESARSVEEGEAHHEKKEGAVRKSFEGLKRKVVEHHQSVNAAYESYYGAHGQQGQH</sequence>
<dbReference type="EMBL" id="ML977608">
    <property type="protein sequence ID" value="KAF1997886.1"/>
    <property type="molecule type" value="Genomic_DNA"/>
</dbReference>
<evidence type="ECO:0000313" key="2">
    <source>
        <dbReference type="EMBL" id="KAF1997886.1"/>
    </source>
</evidence>
<proteinExistence type="predicted"/>
<dbReference type="AlphaFoldDB" id="A0A6A5WJN7"/>
<feature type="compositionally biased region" description="Basic and acidic residues" evidence="1">
    <location>
        <begin position="64"/>
        <end position="90"/>
    </location>
</feature>
<organism evidence="2 3">
    <name type="scientific">Amniculicola lignicola CBS 123094</name>
    <dbReference type="NCBI Taxonomy" id="1392246"/>
    <lineage>
        <taxon>Eukaryota</taxon>
        <taxon>Fungi</taxon>
        <taxon>Dikarya</taxon>
        <taxon>Ascomycota</taxon>
        <taxon>Pezizomycotina</taxon>
        <taxon>Dothideomycetes</taxon>
        <taxon>Pleosporomycetidae</taxon>
        <taxon>Pleosporales</taxon>
        <taxon>Amniculicolaceae</taxon>
        <taxon>Amniculicola</taxon>
    </lineage>
</organism>
<gene>
    <name evidence="2" type="ORF">P154DRAFT_536750</name>
</gene>
<evidence type="ECO:0000313" key="3">
    <source>
        <dbReference type="Proteomes" id="UP000799779"/>
    </source>
</evidence>
<accession>A0A6A5WJN7</accession>
<feature type="region of interest" description="Disordered" evidence="1">
    <location>
        <begin position="45"/>
        <end position="90"/>
    </location>
</feature>
<keyword evidence="3" id="KW-1185">Reference proteome</keyword>
<feature type="compositionally biased region" description="Polar residues" evidence="1">
    <location>
        <begin position="52"/>
        <end position="63"/>
    </location>
</feature>
<name>A0A6A5WJN7_9PLEO</name>
<reference evidence="2" key="1">
    <citation type="journal article" date="2020" name="Stud. Mycol.">
        <title>101 Dothideomycetes genomes: a test case for predicting lifestyles and emergence of pathogens.</title>
        <authorList>
            <person name="Haridas S."/>
            <person name="Albert R."/>
            <person name="Binder M."/>
            <person name="Bloem J."/>
            <person name="Labutti K."/>
            <person name="Salamov A."/>
            <person name="Andreopoulos B."/>
            <person name="Baker S."/>
            <person name="Barry K."/>
            <person name="Bills G."/>
            <person name="Bluhm B."/>
            <person name="Cannon C."/>
            <person name="Castanera R."/>
            <person name="Culley D."/>
            <person name="Daum C."/>
            <person name="Ezra D."/>
            <person name="Gonzalez J."/>
            <person name="Henrissat B."/>
            <person name="Kuo A."/>
            <person name="Liang C."/>
            <person name="Lipzen A."/>
            <person name="Lutzoni F."/>
            <person name="Magnuson J."/>
            <person name="Mondo S."/>
            <person name="Nolan M."/>
            <person name="Ohm R."/>
            <person name="Pangilinan J."/>
            <person name="Park H.-J."/>
            <person name="Ramirez L."/>
            <person name="Alfaro M."/>
            <person name="Sun H."/>
            <person name="Tritt A."/>
            <person name="Yoshinaga Y."/>
            <person name="Zwiers L.-H."/>
            <person name="Turgeon B."/>
            <person name="Goodwin S."/>
            <person name="Spatafora J."/>
            <person name="Crous P."/>
            <person name="Grigoriev I."/>
        </authorList>
    </citation>
    <scope>NUCLEOTIDE SEQUENCE</scope>
    <source>
        <strain evidence="2">CBS 123094</strain>
    </source>
</reference>
<dbReference type="OrthoDB" id="3494771at2759"/>
<dbReference type="Proteomes" id="UP000799779">
    <property type="component" value="Unassembled WGS sequence"/>
</dbReference>